<evidence type="ECO:0000259" key="3">
    <source>
        <dbReference type="Pfam" id="PF00582"/>
    </source>
</evidence>
<dbReference type="InterPro" id="IPR006016">
    <property type="entry name" value="UspA"/>
</dbReference>
<comment type="caution">
    <text evidence="4">The sequence shown here is derived from an EMBL/GenBank/DDBJ whole genome shotgun (WGS) entry which is preliminary data.</text>
</comment>
<dbReference type="InterPro" id="IPR006015">
    <property type="entry name" value="Universal_stress_UspA"/>
</dbReference>
<dbReference type="PIRSF" id="PIRSF006276">
    <property type="entry name" value="UspA"/>
    <property type="match status" value="1"/>
</dbReference>
<dbReference type="PANTHER" id="PTHR46268:SF6">
    <property type="entry name" value="UNIVERSAL STRESS PROTEIN UP12"/>
    <property type="match status" value="1"/>
</dbReference>
<dbReference type="InterPro" id="IPR014729">
    <property type="entry name" value="Rossmann-like_a/b/a_fold"/>
</dbReference>
<dbReference type="SUPFAM" id="SSF52402">
    <property type="entry name" value="Adenine nucleotide alpha hydrolases-like"/>
    <property type="match status" value="1"/>
</dbReference>
<dbReference type="PANTHER" id="PTHR46268">
    <property type="entry name" value="STRESS RESPONSE PROTEIN NHAX"/>
    <property type="match status" value="1"/>
</dbReference>
<organism evidence="4">
    <name type="scientific">Fundidesulfovibrio putealis</name>
    <dbReference type="NCBI Taxonomy" id="270496"/>
    <lineage>
        <taxon>Bacteria</taxon>
        <taxon>Pseudomonadati</taxon>
        <taxon>Thermodesulfobacteriota</taxon>
        <taxon>Desulfovibrionia</taxon>
        <taxon>Desulfovibrionales</taxon>
        <taxon>Desulfovibrionaceae</taxon>
        <taxon>Fundidesulfovibrio</taxon>
    </lineage>
</organism>
<comment type="subcellular location">
    <subcellularLocation>
        <location evidence="2">Cytoplasm</location>
    </subcellularLocation>
</comment>
<proteinExistence type="inferred from homology"/>
<dbReference type="Gene3D" id="3.40.50.620">
    <property type="entry name" value="HUPs"/>
    <property type="match status" value="1"/>
</dbReference>
<name>A0A7C4A826_9BACT</name>
<feature type="domain" description="UspA" evidence="3">
    <location>
        <begin position="2"/>
        <end position="138"/>
    </location>
</feature>
<reference evidence="4" key="1">
    <citation type="journal article" date="2020" name="mSystems">
        <title>Genome- and Community-Level Interaction Insights into Carbon Utilization and Element Cycling Functions of Hydrothermarchaeota in Hydrothermal Sediment.</title>
        <authorList>
            <person name="Zhou Z."/>
            <person name="Liu Y."/>
            <person name="Xu W."/>
            <person name="Pan J."/>
            <person name="Luo Z.H."/>
            <person name="Li M."/>
        </authorList>
    </citation>
    <scope>NUCLEOTIDE SEQUENCE [LARGE SCALE GENOMIC DNA]</scope>
    <source>
        <strain evidence="4">SpSt-413</strain>
    </source>
</reference>
<dbReference type="EMBL" id="DSRP01000115">
    <property type="protein sequence ID" value="HGG91647.1"/>
    <property type="molecule type" value="Genomic_DNA"/>
</dbReference>
<dbReference type="AlphaFoldDB" id="A0A7C4A826"/>
<dbReference type="CDD" id="cd00293">
    <property type="entry name" value="USP-like"/>
    <property type="match status" value="1"/>
</dbReference>
<evidence type="ECO:0000313" key="4">
    <source>
        <dbReference type="EMBL" id="HGG91647.1"/>
    </source>
</evidence>
<evidence type="ECO:0000256" key="1">
    <source>
        <dbReference type="ARBA" id="ARBA00008791"/>
    </source>
</evidence>
<dbReference type="Pfam" id="PF00582">
    <property type="entry name" value="Usp"/>
    <property type="match status" value="1"/>
</dbReference>
<dbReference type="GO" id="GO:0005737">
    <property type="term" value="C:cytoplasm"/>
    <property type="evidence" value="ECO:0007669"/>
    <property type="project" value="UniProtKB-SubCell"/>
</dbReference>
<evidence type="ECO:0000256" key="2">
    <source>
        <dbReference type="PIRNR" id="PIRNR006276"/>
    </source>
</evidence>
<comment type="similarity">
    <text evidence="1 2">Belongs to the universal stress protein A family.</text>
</comment>
<keyword evidence="2" id="KW-0963">Cytoplasm</keyword>
<sequence>MKIMACIDLSPSARDIVAKAVELALWKKAELVLFSVAEDFMDFGEDVITPDIAAQVRMQAQNALDAAKIEAKTLGVDASTVMELASSPADAILDYAAKAKVDLIITGSRAKTGLDRFLIGSVASKVVSHAGCSVLVIR</sequence>
<protein>
    <recommendedName>
        <fullName evidence="2">Universal stress protein</fullName>
    </recommendedName>
</protein>
<gene>
    <name evidence="4" type="ORF">ENR59_01670</name>
</gene>
<accession>A0A7C4A826</accession>
<dbReference type="PRINTS" id="PR01438">
    <property type="entry name" value="UNVRSLSTRESS"/>
</dbReference>